<comment type="similarity">
    <text evidence="1">Belongs to the short-chain dehydrogenases/reductases (SDR) family.</text>
</comment>
<protein>
    <submittedName>
        <fullName evidence="3">Enoyl-[acyl-carrier-protein] reductase [NADPH] FabL</fullName>
    </submittedName>
</protein>
<proteinExistence type="inferred from homology"/>
<dbReference type="CDD" id="cd05359">
    <property type="entry name" value="ChcA_like_SDR_c"/>
    <property type="match status" value="1"/>
</dbReference>
<reference evidence="3" key="1">
    <citation type="journal article" date="2014" name="Int. J. Syst. Evol. Microbiol.">
        <title>Complete genome sequence of Corynebacterium casei LMG S-19264T (=DSM 44701T), isolated from a smear-ripened cheese.</title>
        <authorList>
            <consortium name="US DOE Joint Genome Institute (JGI-PGF)"/>
            <person name="Walter F."/>
            <person name="Albersmeier A."/>
            <person name="Kalinowski J."/>
            <person name="Ruckert C."/>
        </authorList>
    </citation>
    <scope>NUCLEOTIDE SEQUENCE</scope>
    <source>
        <strain evidence="3">CGMCC 1.8984</strain>
    </source>
</reference>
<dbReference type="Gene3D" id="3.40.50.720">
    <property type="entry name" value="NAD(P)-binding Rossmann-like Domain"/>
    <property type="match status" value="1"/>
</dbReference>
<dbReference type="InterPro" id="IPR036291">
    <property type="entry name" value="NAD(P)-bd_dom_sf"/>
</dbReference>
<evidence type="ECO:0000256" key="1">
    <source>
        <dbReference type="ARBA" id="ARBA00006484"/>
    </source>
</evidence>
<dbReference type="AlphaFoldDB" id="A0A917UWY5"/>
<dbReference type="PRINTS" id="PR00081">
    <property type="entry name" value="GDHRDH"/>
</dbReference>
<evidence type="ECO:0000313" key="4">
    <source>
        <dbReference type="Proteomes" id="UP000636956"/>
    </source>
</evidence>
<evidence type="ECO:0000313" key="3">
    <source>
        <dbReference type="EMBL" id="GGJ91102.1"/>
    </source>
</evidence>
<dbReference type="RefSeq" id="WP_188744399.1">
    <property type="nucleotide sequence ID" value="NZ_BAABFW010000013.1"/>
</dbReference>
<evidence type="ECO:0000256" key="2">
    <source>
        <dbReference type="ARBA" id="ARBA00023002"/>
    </source>
</evidence>
<accession>A0A917UWY5</accession>
<keyword evidence="4" id="KW-1185">Reference proteome</keyword>
<dbReference type="PRINTS" id="PR00080">
    <property type="entry name" value="SDRFAMILY"/>
</dbReference>
<dbReference type="Pfam" id="PF13561">
    <property type="entry name" value="adh_short_C2"/>
    <property type="match status" value="1"/>
</dbReference>
<gene>
    <name evidence="3" type="primary">fabL</name>
    <name evidence="3" type="ORF">GCM10011372_31910</name>
</gene>
<dbReference type="PANTHER" id="PTHR43639:SF1">
    <property type="entry name" value="SHORT-CHAIN DEHYDROGENASE_REDUCTASE FAMILY PROTEIN"/>
    <property type="match status" value="1"/>
</dbReference>
<dbReference type="PANTHER" id="PTHR43639">
    <property type="entry name" value="OXIDOREDUCTASE, SHORT-CHAIN DEHYDROGENASE/REDUCTASE FAMILY (AFU_ORTHOLOGUE AFUA_5G02870)"/>
    <property type="match status" value="1"/>
</dbReference>
<dbReference type="FunFam" id="3.40.50.720:FF:000084">
    <property type="entry name" value="Short-chain dehydrogenase reductase"/>
    <property type="match status" value="1"/>
</dbReference>
<dbReference type="GO" id="GO:0016491">
    <property type="term" value="F:oxidoreductase activity"/>
    <property type="evidence" value="ECO:0007669"/>
    <property type="project" value="UniProtKB-KW"/>
</dbReference>
<dbReference type="InterPro" id="IPR002347">
    <property type="entry name" value="SDR_fam"/>
</dbReference>
<name>A0A917UWY5_9MICO</name>
<organism evidence="3 4">
    <name type="scientific">Agromyces bauzanensis</name>
    <dbReference type="NCBI Taxonomy" id="1308924"/>
    <lineage>
        <taxon>Bacteria</taxon>
        <taxon>Bacillati</taxon>
        <taxon>Actinomycetota</taxon>
        <taxon>Actinomycetes</taxon>
        <taxon>Micrococcales</taxon>
        <taxon>Microbacteriaceae</taxon>
        <taxon>Agromyces</taxon>
    </lineage>
</organism>
<dbReference type="EMBL" id="BMMD01000023">
    <property type="protein sequence ID" value="GGJ91102.1"/>
    <property type="molecule type" value="Genomic_DNA"/>
</dbReference>
<dbReference type="SUPFAM" id="SSF51735">
    <property type="entry name" value="NAD(P)-binding Rossmann-fold domains"/>
    <property type="match status" value="1"/>
</dbReference>
<comment type="caution">
    <text evidence="3">The sequence shown here is derived from an EMBL/GenBank/DDBJ whole genome shotgun (WGS) entry which is preliminary data.</text>
</comment>
<reference evidence="3" key="2">
    <citation type="submission" date="2020-09" db="EMBL/GenBank/DDBJ databases">
        <authorList>
            <person name="Sun Q."/>
            <person name="Zhou Y."/>
        </authorList>
    </citation>
    <scope>NUCLEOTIDE SEQUENCE</scope>
    <source>
        <strain evidence="3">CGMCC 1.8984</strain>
    </source>
</reference>
<keyword evidence="2" id="KW-0560">Oxidoreductase</keyword>
<dbReference type="Proteomes" id="UP000636956">
    <property type="component" value="Unassembled WGS sequence"/>
</dbReference>
<sequence>MQHNDDAQTDTRKVALVTGSSRGLGKAIARTLAADGYDIVVNYRRNDELALQTADELKVGDRRVVAIKADLESPDEIRAMFEEVGSTFGHLDVLVNNAAATAFKPLLELSDNNISRTLRLTVNGFIHCVQQAVPLMEGRPGRIVGISGIDAGHYMPGHGLLGAAKAALESLIRAFAIELGPRGITTNGVSPGGFETDSSRIYGGSQFEFLKERFISQAGIKDFGTVEDMAAAVKFLVSPTARYITGQTIIVDGGVTANLGELDDINAAVRQYEKGRAIS</sequence>